<name>A0A1I3FXV0_SELRU</name>
<protein>
    <submittedName>
        <fullName evidence="1">Uncharacterized protein</fullName>
    </submittedName>
</protein>
<proteinExistence type="predicted"/>
<reference evidence="1 2" key="1">
    <citation type="submission" date="2016-10" db="EMBL/GenBank/DDBJ databases">
        <authorList>
            <person name="de Groot N.N."/>
        </authorList>
    </citation>
    <scope>NUCLEOTIDE SEQUENCE [LARGE SCALE GENOMIC DNA]</scope>
    <source>
        <strain evidence="1 2">Z108</strain>
    </source>
</reference>
<sequence length="61" mass="7591">MFCLRYNERELLHVSMQQLPFVVDIMYEALFIFCNRTNLYRYKMIFLERNYIEVVGWTLES</sequence>
<accession>A0A1I3FXV0</accession>
<organism evidence="1 2">
    <name type="scientific">Selenomonas ruminantium</name>
    <dbReference type="NCBI Taxonomy" id="971"/>
    <lineage>
        <taxon>Bacteria</taxon>
        <taxon>Bacillati</taxon>
        <taxon>Bacillota</taxon>
        <taxon>Negativicutes</taxon>
        <taxon>Selenomonadales</taxon>
        <taxon>Selenomonadaceae</taxon>
        <taxon>Selenomonas</taxon>
    </lineage>
</organism>
<dbReference type="Proteomes" id="UP000183639">
    <property type="component" value="Unassembled WGS sequence"/>
</dbReference>
<evidence type="ECO:0000313" key="1">
    <source>
        <dbReference type="EMBL" id="SFI16009.1"/>
    </source>
</evidence>
<dbReference type="EMBL" id="FOQK01000018">
    <property type="protein sequence ID" value="SFI16009.1"/>
    <property type="molecule type" value="Genomic_DNA"/>
</dbReference>
<dbReference type="AlphaFoldDB" id="A0A1I3FXV0"/>
<gene>
    <name evidence="1" type="ORF">SAMN04487861_11819</name>
</gene>
<evidence type="ECO:0000313" key="2">
    <source>
        <dbReference type="Proteomes" id="UP000183639"/>
    </source>
</evidence>